<protein>
    <submittedName>
        <fullName evidence="3">Glycosyltransferase</fullName>
        <ecNumber evidence="3">2.4.-.-</ecNumber>
    </submittedName>
</protein>
<dbReference type="InterPro" id="IPR001296">
    <property type="entry name" value="Glyco_trans_1"/>
</dbReference>
<sequence>MDLTHKILAQEAPKALTEYPIVNIRELLADSSLFLTILHLKSSRQNMRIFIIHNYYQDPGGEDGVFHQEAQLLGKTHTVKTYSKKNKKGLKGLRDFLFYPYNIFNTRQVLREIAAFKPDVVHIHNLHYTFGPQLIQAIKKRGYPLVFTLHNFRLLCPSATLFQKGKVYKKSLKNGYPFQAVKDKVLDNSWFKTCWTAWTYYLHRQLGTFLKVDKYIVLSELTKRLLQGPPTHIPDQQISIKPNFIPQKYAAIGTEKSTPRGSDFLYIGRLTQEKGILKLMHHIKGTNLKLNIAGDGPLKGEITHLCKKHPDQFHYLGFQSKVQIAHLLKTCTALVFPSVWYEGMPLTSLEALSAGTPIIGSKLGVLQEMIKPGQTGLLFDPHSKNDTLNTLNKWLSLTEASKSIIGSNCLNEYREHYSEAINLQKLERIYKDVLKANKTKTHE</sequence>
<name>A0A9D1W956_9SPHI</name>
<comment type="caution">
    <text evidence="3">The sequence shown here is derived from an EMBL/GenBank/DDBJ whole genome shotgun (WGS) entry which is preliminary data.</text>
</comment>
<evidence type="ECO:0000313" key="4">
    <source>
        <dbReference type="Proteomes" id="UP000824156"/>
    </source>
</evidence>
<evidence type="ECO:0000259" key="1">
    <source>
        <dbReference type="Pfam" id="PF00534"/>
    </source>
</evidence>
<dbReference type="InterPro" id="IPR028098">
    <property type="entry name" value="Glyco_trans_4-like_N"/>
</dbReference>
<dbReference type="InterPro" id="IPR050194">
    <property type="entry name" value="Glycosyltransferase_grp1"/>
</dbReference>
<dbReference type="GO" id="GO:0016757">
    <property type="term" value="F:glycosyltransferase activity"/>
    <property type="evidence" value="ECO:0007669"/>
    <property type="project" value="UniProtKB-KW"/>
</dbReference>
<dbReference type="Pfam" id="PF13439">
    <property type="entry name" value="Glyco_transf_4"/>
    <property type="match status" value="1"/>
</dbReference>
<dbReference type="EMBL" id="DXEZ01000222">
    <property type="protein sequence ID" value="HIX54944.1"/>
    <property type="molecule type" value="Genomic_DNA"/>
</dbReference>
<accession>A0A9D1W956</accession>
<dbReference type="Proteomes" id="UP000824156">
    <property type="component" value="Unassembled WGS sequence"/>
</dbReference>
<dbReference type="EC" id="2.4.-.-" evidence="3"/>
<evidence type="ECO:0000259" key="2">
    <source>
        <dbReference type="Pfam" id="PF13439"/>
    </source>
</evidence>
<organism evidence="3 4">
    <name type="scientific">Candidatus Sphingobacterium stercoripullorum</name>
    <dbReference type="NCBI Taxonomy" id="2838759"/>
    <lineage>
        <taxon>Bacteria</taxon>
        <taxon>Pseudomonadati</taxon>
        <taxon>Bacteroidota</taxon>
        <taxon>Sphingobacteriia</taxon>
        <taxon>Sphingobacteriales</taxon>
        <taxon>Sphingobacteriaceae</taxon>
        <taxon>Sphingobacterium</taxon>
    </lineage>
</organism>
<evidence type="ECO:0000313" key="3">
    <source>
        <dbReference type="EMBL" id="HIX54944.1"/>
    </source>
</evidence>
<dbReference type="Pfam" id="PF00534">
    <property type="entry name" value="Glycos_transf_1"/>
    <property type="match status" value="1"/>
</dbReference>
<proteinExistence type="predicted"/>
<feature type="domain" description="Glycosyltransferase subfamily 4-like N-terminal" evidence="2">
    <location>
        <begin position="96"/>
        <end position="245"/>
    </location>
</feature>
<reference evidence="3" key="2">
    <citation type="submission" date="2021-04" db="EMBL/GenBank/DDBJ databases">
        <authorList>
            <person name="Gilroy R."/>
        </authorList>
    </citation>
    <scope>NUCLEOTIDE SEQUENCE</scope>
    <source>
        <strain evidence="3">1719</strain>
    </source>
</reference>
<keyword evidence="3" id="KW-0328">Glycosyltransferase</keyword>
<dbReference type="Gene3D" id="3.40.50.2000">
    <property type="entry name" value="Glycogen Phosphorylase B"/>
    <property type="match status" value="2"/>
</dbReference>
<dbReference type="PANTHER" id="PTHR45947:SF13">
    <property type="entry name" value="TRANSFERASE"/>
    <property type="match status" value="1"/>
</dbReference>
<dbReference type="PANTHER" id="PTHR45947">
    <property type="entry name" value="SULFOQUINOVOSYL TRANSFERASE SQD2"/>
    <property type="match status" value="1"/>
</dbReference>
<gene>
    <name evidence="3" type="ORF">H9853_07955</name>
</gene>
<feature type="domain" description="Glycosyl transferase family 1" evidence="1">
    <location>
        <begin position="263"/>
        <end position="404"/>
    </location>
</feature>
<reference evidence="3" key="1">
    <citation type="journal article" date="2021" name="PeerJ">
        <title>Extensive microbial diversity within the chicken gut microbiome revealed by metagenomics and culture.</title>
        <authorList>
            <person name="Gilroy R."/>
            <person name="Ravi A."/>
            <person name="Getino M."/>
            <person name="Pursley I."/>
            <person name="Horton D.L."/>
            <person name="Alikhan N.F."/>
            <person name="Baker D."/>
            <person name="Gharbi K."/>
            <person name="Hall N."/>
            <person name="Watson M."/>
            <person name="Adriaenssens E.M."/>
            <person name="Foster-Nyarko E."/>
            <person name="Jarju S."/>
            <person name="Secka A."/>
            <person name="Antonio M."/>
            <person name="Oren A."/>
            <person name="Chaudhuri R.R."/>
            <person name="La Ragione R."/>
            <person name="Hildebrand F."/>
            <person name="Pallen M.J."/>
        </authorList>
    </citation>
    <scope>NUCLEOTIDE SEQUENCE</scope>
    <source>
        <strain evidence="3">1719</strain>
    </source>
</reference>
<dbReference type="SUPFAM" id="SSF53756">
    <property type="entry name" value="UDP-Glycosyltransferase/glycogen phosphorylase"/>
    <property type="match status" value="1"/>
</dbReference>
<dbReference type="AlphaFoldDB" id="A0A9D1W956"/>
<keyword evidence="3" id="KW-0808">Transferase</keyword>